<accession>A0A1X2FLB1</accession>
<reference evidence="1 2" key="1">
    <citation type="submission" date="2016-01" db="EMBL/GenBank/DDBJ databases">
        <title>The new phylogeny of the genus Mycobacterium.</title>
        <authorList>
            <person name="Tarcisio F."/>
            <person name="Conor M."/>
            <person name="Antonella G."/>
            <person name="Elisabetta G."/>
            <person name="Giulia F.S."/>
            <person name="Sara T."/>
            <person name="Anna F."/>
            <person name="Clotilde B."/>
            <person name="Roberto B."/>
            <person name="Veronica D.S."/>
            <person name="Fabio R."/>
            <person name="Monica P."/>
            <person name="Olivier J."/>
            <person name="Enrico T."/>
            <person name="Nicola S."/>
        </authorList>
    </citation>
    <scope>NUCLEOTIDE SEQUENCE [LARGE SCALE GENOMIC DNA]</scope>
    <source>
        <strain evidence="1 2">DSM 44166</strain>
    </source>
</reference>
<proteinExistence type="predicted"/>
<dbReference type="AlphaFoldDB" id="A0A1X2FLB1"/>
<dbReference type="Proteomes" id="UP000193317">
    <property type="component" value="Unassembled WGS sequence"/>
</dbReference>
<protein>
    <submittedName>
        <fullName evidence="1">Uncharacterized protein</fullName>
    </submittedName>
</protein>
<name>A0A1X2FLB1_MYCSZ</name>
<comment type="caution">
    <text evidence="1">The sequence shown here is derived from an EMBL/GenBank/DDBJ whole genome shotgun (WGS) entry which is preliminary data.</text>
</comment>
<evidence type="ECO:0000313" key="2">
    <source>
        <dbReference type="Proteomes" id="UP000193317"/>
    </source>
</evidence>
<dbReference type="EMBL" id="LQPW01000005">
    <property type="protein sequence ID" value="ORX19167.1"/>
    <property type="molecule type" value="Genomic_DNA"/>
</dbReference>
<sequence>MRSISGAAAVGMAVAVLLIARVVLMEPSPAHADTGINGYVQCLGGDTKPPPPGVSAENWFPSVHVIANDFDGGVPPAQIVQILVGMGVKPDDAVNRVRCFVANQPRGTGH</sequence>
<organism evidence="1 2">
    <name type="scientific">Mycobacterium szulgai</name>
    <dbReference type="NCBI Taxonomy" id="1787"/>
    <lineage>
        <taxon>Bacteria</taxon>
        <taxon>Bacillati</taxon>
        <taxon>Actinomycetota</taxon>
        <taxon>Actinomycetes</taxon>
        <taxon>Mycobacteriales</taxon>
        <taxon>Mycobacteriaceae</taxon>
        <taxon>Mycobacterium</taxon>
    </lineage>
</organism>
<keyword evidence="2" id="KW-1185">Reference proteome</keyword>
<evidence type="ECO:0000313" key="1">
    <source>
        <dbReference type="EMBL" id="ORX19167.1"/>
    </source>
</evidence>
<gene>
    <name evidence="1" type="ORF">AWC27_16090</name>
</gene>